<sequence length="94" mass="10483">MKNYLACASDATYLPVPSGGGHYLPDHCPDLFDRKIIKRNAIDGMTTEETVKTEKSRQYQSFLFSSNIYYISLSSTIISLIIILPLSDTMNSNG</sequence>
<keyword evidence="1" id="KW-0812">Transmembrane</keyword>
<keyword evidence="1" id="KW-1133">Transmembrane helix</keyword>
<protein>
    <submittedName>
        <fullName evidence="2">Uncharacterized protein</fullName>
    </submittedName>
</protein>
<name>A0A645JQR3_9ZZZZ</name>
<keyword evidence="1" id="KW-0472">Membrane</keyword>
<dbReference type="AlphaFoldDB" id="A0A645JQR3"/>
<evidence type="ECO:0000313" key="2">
    <source>
        <dbReference type="EMBL" id="MPN61863.1"/>
    </source>
</evidence>
<accession>A0A645JQR3</accession>
<proteinExistence type="predicted"/>
<organism evidence="2">
    <name type="scientific">bioreactor metagenome</name>
    <dbReference type="NCBI Taxonomy" id="1076179"/>
    <lineage>
        <taxon>unclassified sequences</taxon>
        <taxon>metagenomes</taxon>
        <taxon>ecological metagenomes</taxon>
    </lineage>
</organism>
<reference evidence="2" key="1">
    <citation type="submission" date="2019-08" db="EMBL/GenBank/DDBJ databases">
        <authorList>
            <person name="Kucharzyk K."/>
            <person name="Murdoch R.W."/>
            <person name="Higgins S."/>
            <person name="Loffler F."/>
        </authorList>
    </citation>
    <scope>NUCLEOTIDE SEQUENCE</scope>
</reference>
<gene>
    <name evidence="2" type="ORF">SDC9_209608</name>
</gene>
<evidence type="ECO:0000256" key="1">
    <source>
        <dbReference type="SAM" id="Phobius"/>
    </source>
</evidence>
<dbReference type="EMBL" id="VSSQ01139090">
    <property type="protein sequence ID" value="MPN61863.1"/>
    <property type="molecule type" value="Genomic_DNA"/>
</dbReference>
<feature type="transmembrane region" description="Helical" evidence="1">
    <location>
        <begin position="62"/>
        <end position="84"/>
    </location>
</feature>
<comment type="caution">
    <text evidence="2">The sequence shown here is derived from an EMBL/GenBank/DDBJ whole genome shotgun (WGS) entry which is preliminary data.</text>
</comment>